<dbReference type="GO" id="GO:0000723">
    <property type="term" value="P:telomere maintenance"/>
    <property type="evidence" value="ECO:0007669"/>
    <property type="project" value="InterPro"/>
</dbReference>
<evidence type="ECO:0000259" key="2">
    <source>
        <dbReference type="Pfam" id="PF05970"/>
    </source>
</evidence>
<comment type="catalytic activity">
    <reaction evidence="1">
        <text>ATP + H2O = ADP + phosphate + H(+)</text>
        <dbReference type="Rhea" id="RHEA:13065"/>
        <dbReference type="ChEBI" id="CHEBI:15377"/>
        <dbReference type="ChEBI" id="CHEBI:15378"/>
        <dbReference type="ChEBI" id="CHEBI:30616"/>
        <dbReference type="ChEBI" id="CHEBI:43474"/>
        <dbReference type="ChEBI" id="CHEBI:456216"/>
        <dbReference type="EC" id="5.6.2.3"/>
    </reaction>
</comment>
<dbReference type="GO" id="GO:0006310">
    <property type="term" value="P:DNA recombination"/>
    <property type="evidence" value="ECO:0007669"/>
    <property type="project" value="UniProtKB-KW"/>
</dbReference>
<dbReference type="InterPro" id="IPR013762">
    <property type="entry name" value="Integrase-like_cat_sf"/>
</dbReference>
<gene>
    <name evidence="3" type="primary">BQ5605_C006g03840</name>
    <name evidence="3" type="ORF">BQ5605_C006G03840</name>
</gene>
<keyword evidence="1" id="KW-0347">Helicase</keyword>
<keyword evidence="1" id="KW-0378">Hydrolase</keyword>
<dbReference type="PANTHER" id="PTHR10492">
    <property type="match status" value="1"/>
</dbReference>
<dbReference type="GO" id="GO:0006281">
    <property type="term" value="P:DNA repair"/>
    <property type="evidence" value="ECO:0007669"/>
    <property type="project" value="UniProtKB-KW"/>
</dbReference>
<dbReference type="EC" id="5.6.2.3" evidence="1"/>
<dbReference type="PANTHER" id="PTHR10492:SF57">
    <property type="entry name" value="ATP-DEPENDENT DNA HELICASE"/>
    <property type="match status" value="1"/>
</dbReference>
<evidence type="ECO:0000313" key="3">
    <source>
        <dbReference type="EMBL" id="SGY54105.1"/>
    </source>
</evidence>
<protein>
    <recommendedName>
        <fullName evidence="1">ATP-dependent DNA helicase</fullName>
        <ecNumber evidence="1">5.6.2.3</ecNumber>
    </recommendedName>
</protein>
<comment type="cofactor">
    <cofactor evidence="1">
        <name>Mg(2+)</name>
        <dbReference type="ChEBI" id="CHEBI:18420"/>
    </cofactor>
</comment>
<name>A0A2X0MZG5_9BASI</name>
<dbReference type="GO" id="GO:0016887">
    <property type="term" value="F:ATP hydrolysis activity"/>
    <property type="evidence" value="ECO:0007669"/>
    <property type="project" value="RHEA"/>
</dbReference>
<keyword evidence="1" id="KW-0234">DNA repair</keyword>
<proteinExistence type="inferred from homology"/>
<accession>A0A2X0MZG5</accession>
<keyword evidence="1" id="KW-0233">DNA recombination</keyword>
<dbReference type="Gene3D" id="1.10.443.10">
    <property type="entry name" value="Intergrase catalytic core"/>
    <property type="match status" value="1"/>
</dbReference>
<organism evidence="3 4">
    <name type="scientific">Microbotryum silenes-dioicae</name>
    <dbReference type="NCBI Taxonomy" id="796604"/>
    <lineage>
        <taxon>Eukaryota</taxon>
        <taxon>Fungi</taxon>
        <taxon>Dikarya</taxon>
        <taxon>Basidiomycota</taxon>
        <taxon>Pucciniomycotina</taxon>
        <taxon>Microbotryomycetes</taxon>
        <taxon>Microbotryales</taxon>
        <taxon>Microbotryaceae</taxon>
        <taxon>Microbotryum</taxon>
    </lineage>
</organism>
<dbReference type="Pfam" id="PF05970">
    <property type="entry name" value="PIF1"/>
    <property type="match status" value="1"/>
</dbReference>
<feature type="domain" description="DNA helicase Pif1-like DEAD-box helicase" evidence="2">
    <location>
        <begin position="405"/>
        <end position="567"/>
    </location>
</feature>
<sequence>MVSTFRAFIAHRYRSVTAVHQTLSGLAHWFGPLMGSEWEEVRSNRLVRAAIVGGQKLWRHAPVRAKPLPFDVLSTTLRRARSDPLLDYDRLCFLAMLALAFGACARSGKLTLPDTIRFRDADKLPSCNSVIVSKTGFRVRLPYHKADQRWRGSFLQVVTRATRPHFIDVLSLFLAACDFRFRTMGVGAKLFLTSSGVPPTRNWFITRLHAEFGRKYSGHLLHSGGATHYAILGFLPAKIQRIGCWKSAAWEEYFRTFWEACVKRGLLRNDKEADRCLTKAAVFCTGHKLRHLFAMLLTANDVVTNAAQLWTKHYDNLTQDVEYQLRNQRQQPIITPEHVASWGLLQLSNILQQLDSSLSDHGLPLPTIQFDDEASTNWLIMEESATAAELNKLEGLWRNNFESCNTKQCVVVETVLDLILNSRGKVFFIDAPGGTGKTFLEKMILARICSEGKYALAVASLGIAALVLPKGRTAHSRFKIPIDIFDNSTCNVPKQGQLAELFRMCDLIVWDEAPMQHCRGFQLVDRMLQDVRSSTARFGGLTVVLAGDPKQCLPVIPKSSSTQIVNFVDAPGGTGKTFLEETVLARIRSEGTYTLAVASSGIAALLLPKGSMAHSRFKIPIDIFDDSMCNVPKQEQLAELWDEVPMQHRQSFQLVDRMLQHVRSSTAQFGGLTVVLAGACQSFNSTAQGSMTN</sequence>
<dbReference type="GO" id="GO:0005524">
    <property type="term" value="F:ATP binding"/>
    <property type="evidence" value="ECO:0007669"/>
    <property type="project" value="UniProtKB-KW"/>
</dbReference>
<dbReference type="Proteomes" id="UP000249464">
    <property type="component" value="Unassembled WGS sequence"/>
</dbReference>
<dbReference type="Gene3D" id="3.40.50.300">
    <property type="entry name" value="P-loop containing nucleotide triphosphate hydrolases"/>
    <property type="match status" value="2"/>
</dbReference>
<dbReference type="InterPro" id="IPR010285">
    <property type="entry name" value="DNA_helicase_pif1-like_DEAD"/>
</dbReference>
<dbReference type="InterPro" id="IPR027417">
    <property type="entry name" value="P-loop_NTPase"/>
</dbReference>
<keyword evidence="1" id="KW-0227">DNA damage</keyword>
<evidence type="ECO:0000313" key="4">
    <source>
        <dbReference type="Proteomes" id="UP000249464"/>
    </source>
</evidence>
<dbReference type="GO" id="GO:0003677">
    <property type="term" value="F:DNA binding"/>
    <property type="evidence" value="ECO:0007669"/>
    <property type="project" value="InterPro"/>
</dbReference>
<keyword evidence="1" id="KW-0547">Nucleotide-binding</keyword>
<dbReference type="GO" id="GO:0043139">
    <property type="term" value="F:5'-3' DNA helicase activity"/>
    <property type="evidence" value="ECO:0007669"/>
    <property type="project" value="UniProtKB-EC"/>
</dbReference>
<evidence type="ECO:0000256" key="1">
    <source>
        <dbReference type="RuleBase" id="RU363044"/>
    </source>
</evidence>
<keyword evidence="1" id="KW-0067">ATP-binding</keyword>
<reference evidence="3 4" key="1">
    <citation type="submission" date="2016-11" db="EMBL/GenBank/DDBJ databases">
        <authorList>
            <person name="Jaros S."/>
            <person name="Januszkiewicz K."/>
            <person name="Wedrychowicz H."/>
        </authorList>
    </citation>
    <scope>NUCLEOTIDE SEQUENCE [LARGE SCALE GENOMIC DNA]</scope>
</reference>
<dbReference type="EMBL" id="FQNC01000044">
    <property type="protein sequence ID" value="SGY54105.1"/>
    <property type="molecule type" value="Genomic_DNA"/>
</dbReference>
<dbReference type="SUPFAM" id="SSF52540">
    <property type="entry name" value="P-loop containing nucleoside triphosphate hydrolases"/>
    <property type="match status" value="1"/>
</dbReference>
<keyword evidence="4" id="KW-1185">Reference proteome</keyword>
<dbReference type="AlphaFoldDB" id="A0A2X0MZG5"/>
<comment type="similarity">
    <text evidence="1">Belongs to the helicase family.</text>
</comment>
<dbReference type="GO" id="GO:0015074">
    <property type="term" value="P:DNA integration"/>
    <property type="evidence" value="ECO:0007669"/>
    <property type="project" value="InterPro"/>
</dbReference>